<evidence type="ECO:0000313" key="1">
    <source>
        <dbReference type="EMBL" id="MCR2043224.1"/>
    </source>
</evidence>
<keyword evidence="2" id="KW-1185">Reference proteome</keyword>
<comment type="caution">
    <text evidence="1">The sequence shown here is derived from an EMBL/GenBank/DDBJ whole genome shotgun (WGS) entry which is preliminary data.</text>
</comment>
<dbReference type="EMBL" id="JANJZL010000002">
    <property type="protein sequence ID" value="MCR2043224.1"/>
    <property type="molecule type" value="Genomic_DNA"/>
</dbReference>
<accession>A0A9X2MGG6</accession>
<protein>
    <submittedName>
        <fullName evidence="1">Uncharacterized protein</fullName>
    </submittedName>
</protein>
<gene>
    <name evidence="1" type="ORF">NSA23_03735</name>
</gene>
<dbReference type="RefSeq" id="WP_257490196.1">
    <property type="nucleotide sequence ID" value="NZ_JANJZL010000002.1"/>
</dbReference>
<proteinExistence type="predicted"/>
<dbReference type="Proteomes" id="UP001142078">
    <property type="component" value="Unassembled WGS sequence"/>
</dbReference>
<sequence>MARQKINVIVHMPDPEYTQKLLAEGLVDIVANRIADYPPEQQIYIYDELLNELKNKEG</sequence>
<organism evidence="1 2">
    <name type="scientific">Anaerosalibacter massiliensis</name>
    <dbReference type="NCBI Taxonomy" id="1347392"/>
    <lineage>
        <taxon>Bacteria</taxon>
        <taxon>Bacillati</taxon>
        <taxon>Bacillota</taxon>
        <taxon>Tissierellia</taxon>
        <taxon>Tissierellales</taxon>
        <taxon>Sporanaerobacteraceae</taxon>
        <taxon>Anaerosalibacter</taxon>
    </lineage>
</organism>
<reference evidence="1" key="1">
    <citation type="submission" date="2022-07" db="EMBL/GenBank/DDBJ databases">
        <title>Enhanced cultured diversity of the mouse gut microbiota enables custom-made synthetic communities.</title>
        <authorList>
            <person name="Afrizal A."/>
        </authorList>
    </citation>
    <scope>NUCLEOTIDE SEQUENCE</scope>
    <source>
        <strain evidence="1">DSM 29482</strain>
    </source>
</reference>
<evidence type="ECO:0000313" key="2">
    <source>
        <dbReference type="Proteomes" id="UP001142078"/>
    </source>
</evidence>
<name>A0A9X2MGG6_9FIRM</name>
<dbReference type="AlphaFoldDB" id="A0A9X2MGG6"/>